<accession>A0A345Y0R6</accession>
<dbReference type="Proteomes" id="UP000254425">
    <property type="component" value="Chromosome"/>
</dbReference>
<keyword evidence="2" id="KW-1185">Reference proteome</keyword>
<gene>
    <name evidence="1" type="ORF">DVA86_19700</name>
</gene>
<evidence type="ECO:0000313" key="1">
    <source>
        <dbReference type="EMBL" id="AXK37482.1"/>
    </source>
</evidence>
<evidence type="ECO:0000313" key="2">
    <source>
        <dbReference type="Proteomes" id="UP000254425"/>
    </source>
</evidence>
<protein>
    <submittedName>
        <fullName evidence="1">Uncharacterized protein</fullName>
    </submittedName>
</protein>
<sequence>MLLAGGECADCREHAGERVIIAMPQGGSGPGGPSRKACLPCARVRARSVFAPDWLREDLAVIDAERAT</sequence>
<dbReference type="KEGG" id="sarm:DVA86_19700"/>
<dbReference type="EMBL" id="CP031320">
    <property type="protein sequence ID" value="AXK37482.1"/>
    <property type="molecule type" value="Genomic_DNA"/>
</dbReference>
<dbReference type="AlphaFoldDB" id="A0A345Y0R6"/>
<reference evidence="1 2" key="1">
    <citation type="submission" date="2018-07" db="EMBL/GenBank/DDBJ databases">
        <title>Draft genome of the type strain Streptomyces armeniacus ATCC 15676.</title>
        <authorList>
            <person name="Labana P."/>
            <person name="Gosse J.T."/>
            <person name="Boddy C.N."/>
        </authorList>
    </citation>
    <scope>NUCLEOTIDE SEQUENCE [LARGE SCALE GENOMIC DNA]</scope>
    <source>
        <strain evidence="1 2">ATCC 15676</strain>
    </source>
</reference>
<proteinExistence type="predicted"/>
<name>A0A345Y0R6_9ACTN</name>
<organism evidence="1 2">
    <name type="scientific">Streptomyces armeniacus</name>
    <dbReference type="NCBI Taxonomy" id="83291"/>
    <lineage>
        <taxon>Bacteria</taxon>
        <taxon>Bacillati</taxon>
        <taxon>Actinomycetota</taxon>
        <taxon>Actinomycetes</taxon>
        <taxon>Kitasatosporales</taxon>
        <taxon>Streptomycetaceae</taxon>
        <taxon>Streptomyces</taxon>
    </lineage>
</organism>